<dbReference type="InterPro" id="IPR003594">
    <property type="entry name" value="HATPase_dom"/>
</dbReference>
<evidence type="ECO:0000256" key="7">
    <source>
        <dbReference type="ARBA" id="ARBA00022777"/>
    </source>
</evidence>
<dbReference type="InterPro" id="IPR005467">
    <property type="entry name" value="His_kinase_dom"/>
</dbReference>
<reference evidence="14 15" key="1">
    <citation type="submission" date="2019-01" db="EMBL/GenBank/DDBJ databases">
        <title>Bacillus sp. M5HDSG1-1, whole genome shotgun sequence.</title>
        <authorList>
            <person name="Tuo L."/>
        </authorList>
    </citation>
    <scope>NUCLEOTIDE SEQUENCE [LARGE SCALE GENOMIC DNA]</scope>
    <source>
        <strain evidence="14 15">M5HDSG1-1</strain>
    </source>
</reference>
<dbReference type="GO" id="GO:0005524">
    <property type="term" value="F:ATP binding"/>
    <property type="evidence" value="ECO:0007669"/>
    <property type="project" value="UniProtKB-KW"/>
</dbReference>
<comment type="caution">
    <text evidence="14">The sequence shown here is derived from an EMBL/GenBank/DDBJ whole genome shotgun (WGS) entry which is preliminary data.</text>
</comment>
<keyword evidence="6" id="KW-0547">Nucleotide-binding</keyword>
<dbReference type="Gene3D" id="6.10.340.10">
    <property type="match status" value="1"/>
</dbReference>
<dbReference type="RefSeq" id="WP_127739342.1">
    <property type="nucleotide sequence ID" value="NZ_RZTZ01000006.1"/>
</dbReference>
<keyword evidence="11 12" id="KW-0472">Membrane</keyword>
<evidence type="ECO:0000256" key="3">
    <source>
        <dbReference type="ARBA" id="ARBA00022553"/>
    </source>
</evidence>
<name>A0A3S3SJF7_9BACI</name>
<evidence type="ECO:0000256" key="1">
    <source>
        <dbReference type="ARBA" id="ARBA00004651"/>
    </source>
</evidence>
<keyword evidence="5 12" id="KW-0812">Transmembrane</keyword>
<keyword evidence="7" id="KW-0418">Kinase</keyword>
<dbReference type="GO" id="GO:0005886">
    <property type="term" value="C:plasma membrane"/>
    <property type="evidence" value="ECO:0007669"/>
    <property type="project" value="UniProtKB-SubCell"/>
</dbReference>
<keyword evidence="9 12" id="KW-1133">Transmembrane helix</keyword>
<dbReference type="SMART" id="SM00387">
    <property type="entry name" value="HATPase_c"/>
    <property type="match status" value="1"/>
</dbReference>
<dbReference type="PROSITE" id="PS50109">
    <property type="entry name" value="HIS_KIN"/>
    <property type="match status" value="1"/>
</dbReference>
<comment type="subcellular location">
    <subcellularLocation>
        <location evidence="1">Cell membrane</location>
        <topology evidence="1">Multi-pass membrane protein</topology>
    </subcellularLocation>
</comment>
<evidence type="ECO:0000256" key="5">
    <source>
        <dbReference type="ARBA" id="ARBA00022692"/>
    </source>
</evidence>
<organism evidence="14 15">
    <name type="scientific">Niallia taxi</name>
    <dbReference type="NCBI Taxonomy" id="2499688"/>
    <lineage>
        <taxon>Bacteria</taxon>
        <taxon>Bacillati</taxon>
        <taxon>Bacillota</taxon>
        <taxon>Bacilli</taxon>
        <taxon>Bacillales</taxon>
        <taxon>Bacillaceae</taxon>
        <taxon>Niallia</taxon>
    </lineage>
</organism>
<dbReference type="Pfam" id="PF02518">
    <property type="entry name" value="HATPase_c"/>
    <property type="match status" value="1"/>
</dbReference>
<evidence type="ECO:0000256" key="10">
    <source>
        <dbReference type="ARBA" id="ARBA00023012"/>
    </source>
</evidence>
<dbReference type="AlphaFoldDB" id="A0A3S3SJF7"/>
<evidence type="ECO:0000313" key="14">
    <source>
        <dbReference type="EMBL" id="RVT60870.1"/>
    </source>
</evidence>
<feature type="domain" description="Histidine kinase" evidence="13">
    <location>
        <begin position="465"/>
        <end position="574"/>
    </location>
</feature>
<keyword evidence="2" id="KW-1003">Cell membrane</keyword>
<evidence type="ECO:0000256" key="2">
    <source>
        <dbReference type="ARBA" id="ARBA00022475"/>
    </source>
</evidence>
<gene>
    <name evidence="14" type="ORF">EM808_16765</name>
</gene>
<evidence type="ECO:0000256" key="12">
    <source>
        <dbReference type="SAM" id="Phobius"/>
    </source>
</evidence>
<keyword evidence="3" id="KW-0597">Phosphoprotein</keyword>
<dbReference type="EMBL" id="RZTZ01000006">
    <property type="protein sequence ID" value="RVT60870.1"/>
    <property type="molecule type" value="Genomic_DNA"/>
</dbReference>
<dbReference type="InterPro" id="IPR050640">
    <property type="entry name" value="Bact_2-comp_sensor_kinase"/>
</dbReference>
<dbReference type="Proteomes" id="UP000288024">
    <property type="component" value="Unassembled WGS sequence"/>
</dbReference>
<sequence length="581" mass="67456">MKIQRKLVLYTLVITGLSLIFLGLSSFTYYYTNSSKEMKANTNMVMNQAMTTINHQIDELDILTEKAQFYSKSSYNLMNDLHKYNSTNYSNEDTYHTNEEVRGIFSTLLYRTDYINFLAIITPNGHIFSYSNTHKDFSYGFNPLHEKWYKEAVQAKGDIVLNIQQENDNIVNGKGEPTLFFTRAVYDFYSRKLLGVMLVNCETDYFDFLSEDSLRNIKGFQLIKATSQETLYENINDSQQTNSYLHKETLTSKKYPVKITAFIDYSSYHELLSKTLITIIIILLSVLFASFIPLYYFSKRFTSPIIQLSRVMGDNSRNNVYTIEETKYTTRKNEIGTLYKEYEKMIVTLNQYLIDKIAYEKTLLKTEMDVYKNQIDSHFLYNTLESINSLAELENMDDISSITLALSDMFRYASNGFVNESQLSNELKHVEDYLKIQEIRYQKKLNYKVFMHPAELYYSTVPKLILQPLIENAINHGFNRGRMDGQISVNVSCKENDLLIQVCDNGKGMSKEQLDTIRKQLKQASIKIKHTESHIGLINIQTRLVLTFGEKYGLSVESQEMKGTTVSVLLPISLERTENYV</sequence>
<dbReference type="Gene3D" id="3.30.450.20">
    <property type="entry name" value="PAS domain"/>
    <property type="match status" value="1"/>
</dbReference>
<evidence type="ECO:0000259" key="13">
    <source>
        <dbReference type="PROSITE" id="PS50109"/>
    </source>
</evidence>
<evidence type="ECO:0000256" key="4">
    <source>
        <dbReference type="ARBA" id="ARBA00022679"/>
    </source>
</evidence>
<dbReference type="GO" id="GO:0000155">
    <property type="term" value="F:phosphorelay sensor kinase activity"/>
    <property type="evidence" value="ECO:0007669"/>
    <property type="project" value="InterPro"/>
</dbReference>
<dbReference type="InterPro" id="IPR036890">
    <property type="entry name" value="HATPase_C_sf"/>
</dbReference>
<dbReference type="PANTHER" id="PTHR34220:SF11">
    <property type="entry name" value="SENSOR PROTEIN KINASE HPTS"/>
    <property type="match status" value="1"/>
</dbReference>
<dbReference type="Gene3D" id="3.30.565.10">
    <property type="entry name" value="Histidine kinase-like ATPase, C-terminal domain"/>
    <property type="match status" value="1"/>
</dbReference>
<evidence type="ECO:0000256" key="9">
    <source>
        <dbReference type="ARBA" id="ARBA00022989"/>
    </source>
</evidence>
<proteinExistence type="predicted"/>
<accession>A0A3S3SJF7</accession>
<evidence type="ECO:0000313" key="15">
    <source>
        <dbReference type="Proteomes" id="UP000288024"/>
    </source>
</evidence>
<feature type="transmembrane region" description="Helical" evidence="12">
    <location>
        <begin position="7"/>
        <end position="31"/>
    </location>
</feature>
<dbReference type="SUPFAM" id="SSF55874">
    <property type="entry name" value="ATPase domain of HSP90 chaperone/DNA topoisomerase II/histidine kinase"/>
    <property type="match status" value="1"/>
</dbReference>
<dbReference type="PANTHER" id="PTHR34220">
    <property type="entry name" value="SENSOR HISTIDINE KINASE YPDA"/>
    <property type="match status" value="1"/>
</dbReference>
<dbReference type="InterPro" id="IPR010559">
    <property type="entry name" value="Sig_transdc_His_kin_internal"/>
</dbReference>
<evidence type="ECO:0000256" key="6">
    <source>
        <dbReference type="ARBA" id="ARBA00022741"/>
    </source>
</evidence>
<dbReference type="Pfam" id="PF06580">
    <property type="entry name" value="His_kinase"/>
    <property type="match status" value="1"/>
</dbReference>
<evidence type="ECO:0000256" key="8">
    <source>
        <dbReference type="ARBA" id="ARBA00022840"/>
    </source>
</evidence>
<keyword evidence="4" id="KW-0808">Transferase</keyword>
<keyword evidence="15" id="KW-1185">Reference proteome</keyword>
<keyword evidence="8" id="KW-0067">ATP-binding</keyword>
<evidence type="ECO:0000256" key="11">
    <source>
        <dbReference type="ARBA" id="ARBA00023136"/>
    </source>
</evidence>
<feature type="transmembrane region" description="Helical" evidence="12">
    <location>
        <begin position="276"/>
        <end position="297"/>
    </location>
</feature>
<protein>
    <recommendedName>
        <fullName evidence="13">Histidine kinase domain-containing protein</fullName>
    </recommendedName>
</protein>
<keyword evidence="10" id="KW-0902">Two-component regulatory system</keyword>
<dbReference type="CDD" id="cd18773">
    <property type="entry name" value="PDC1_HK_sensor"/>
    <property type="match status" value="1"/>
</dbReference>